<accession>A0A4C1ZWF7</accession>
<keyword evidence="2" id="KW-1185">Reference proteome</keyword>
<proteinExistence type="predicted"/>
<name>A0A4C1ZWF7_EUMVA</name>
<comment type="caution">
    <text evidence="1">The sequence shown here is derived from an EMBL/GenBank/DDBJ whole genome shotgun (WGS) entry which is preliminary data.</text>
</comment>
<gene>
    <name evidence="1" type="ORF">EVAR_90854_1</name>
</gene>
<organism evidence="1 2">
    <name type="scientific">Eumeta variegata</name>
    <name type="common">Bagworm moth</name>
    <name type="synonym">Eumeta japonica</name>
    <dbReference type="NCBI Taxonomy" id="151549"/>
    <lineage>
        <taxon>Eukaryota</taxon>
        <taxon>Metazoa</taxon>
        <taxon>Ecdysozoa</taxon>
        <taxon>Arthropoda</taxon>
        <taxon>Hexapoda</taxon>
        <taxon>Insecta</taxon>
        <taxon>Pterygota</taxon>
        <taxon>Neoptera</taxon>
        <taxon>Endopterygota</taxon>
        <taxon>Lepidoptera</taxon>
        <taxon>Glossata</taxon>
        <taxon>Ditrysia</taxon>
        <taxon>Tineoidea</taxon>
        <taxon>Psychidae</taxon>
        <taxon>Oiketicinae</taxon>
        <taxon>Eumeta</taxon>
    </lineage>
</organism>
<reference evidence="1 2" key="1">
    <citation type="journal article" date="2019" name="Commun. Biol.">
        <title>The bagworm genome reveals a unique fibroin gene that provides high tensile strength.</title>
        <authorList>
            <person name="Kono N."/>
            <person name="Nakamura H."/>
            <person name="Ohtoshi R."/>
            <person name="Tomita M."/>
            <person name="Numata K."/>
            <person name="Arakawa K."/>
        </authorList>
    </citation>
    <scope>NUCLEOTIDE SEQUENCE [LARGE SCALE GENOMIC DNA]</scope>
</reference>
<dbReference type="Proteomes" id="UP000299102">
    <property type="component" value="Unassembled WGS sequence"/>
</dbReference>
<sequence length="74" mass="7955">MPTHCRTLDSSNALALAVVANATMIRRLFFRSIANSCTAPSPKQSEVRRVTSRTGRCGRAVFAFARLGGCRALG</sequence>
<evidence type="ECO:0000313" key="2">
    <source>
        <dbReference type="Proteomes" id="UP000299102"/>
    </source>
</evidence>
<dbReference type="EMBL" id="BGZK01002165">
    <property type="protein sequence ID" value="GBP91379.1"/>
    <property type="molecule type" value="Genomic_DNA"/>
</dbReference>
<dbReference type="AlphaFoldDB" id="A0A4C1ZWF7"/>
<evidence type="ECO:0000313" key="1">
    <source>
        <dbReference type="EMBL" id="GBP91379.1"/>
    </source>
</evidence>
<protein>
    <submittedName>
        <fullName evidence="1">Uncharacterized protein</fullName>
    </submittedName>
</protein>